<dbReference type="InterPro" id="IPR020843">
    <property type="entry name" value="ER"/>
</dbReference>
<evidence type="ECO:0000256" key="3">
    <source>
        <dbReference type="ARBA" id="ARBA00011738"/>
    </source>
</evidence>
<keyword evidence="8" id="KW-0560">Oxidoreductase</keyword>
<reference evidence="14" key="1">
    <citation type="submission" date="2020-01" db="EMBL/GenBank/DDBJ databases">
        <authorList>
            <consortium name="DOE Joint Genome Institute"/>
            <person name="Haridas S."/>
            <person name="Albert R."/>
            <person name="Binder M."/>
            <person name="Bloem J."/>
            <person name="Labutti K."/>
            <person name="Salamov A."/>
            <person name="Andreopoulos B."/>
            <person name="Baker S.E."/>
            <person name="Barry K."/>
            <person name="Bills G."/>
            <person name="Bluhm B.H."/>
            <person name="Cannon C."/>
            <person name="Castanera R."/>
            <person name="Culley D.E."/>
            <person name="Daum C."/>
            <person name="Ezra D."/>
            <person name="Gonzalez J.B."/>
            <person name="Henrissat B."/>
            <person name="Kuo A."/>
            <person name="Liang C."/>
            <person name="Lipzen A."/>
            <person name="Lutzoni F."/>
            <person name="Magnuson J."/>
            <person name="Mondo S."/>
            <person name="Nolan M."/>
            <person name="Ohm R."/>
            <person name="Pangilinan J."/>
            <person name="Park H.-J."/>
            <person name="Ramirez L."/>
            <person name="Alfaro M."/>
            <person name="Sun H."/>
            <person name="Tritt A."/>
            <person name="Yoshinaga Y."/>
            <person name="Zwiers L.-H."/>
            <person name="Turgeon B.G."/>
            <person name="Goodwin S.B."/>
            <person name="Spatafora J.W."/>
            <person name="Crous P.W."/>
            <person name="Grigoriev I.V."/>
        </authorList>
    </citation>
    <scope>NUCLEOTIDE SEQUENCE</scope>
    <source>
        <strain evidence="14">CBS 342.82</strain>
    </source>
</reference>
<dbReference type="SUPFAM" id="SSF51735">
    <property type="entry name" value="NAD(P)-binding Rossmann-fold domains"/>
    <property type="match status" value="1"/>
</dbReference>
<protein>
    <recommendedName>
        <fullName evidence="9">alcohol dehydrogenase (NADP(+))</fullName>
        <ecNumber evidence="9">1.1.1.2</ecNumber>
    </recommendedName>
</protein>
<evidence type="ECO:0000256" key="9">
    <source>
        <dbReference type="ARBA" id="ARBA00024074"/>
    </source>
</evidence>
<evidence type="ECO:0000256" key="7">
    <source>
        <dbReference type="ARBA" id="ARBA00022857"/>
    </source>
</evidence>
<comment type="catalytic activity">
    <reaction evidence="10">
        <text>a primary alcohol + NADP(+) = an aldehyde + NADPH + H(+)</text>
        <dbReference type="Rhea" id="RHEA:15937"/>
        <dbReference type="ChEBI" id="CHEBI:15378"/>
        <dbReference type="ChEBI" id="CHEBI:15734"/>
        <dbReference type="ChEBI" id="CHEBI:17478"/>
        <dbReference type="ChEBI" id="CHEBI:57783"/>
        <dbReference type="ChEBI" id="CHEBI:58349"/>
        <dbReference type="EC" id="1.1.1.2"/>
    </reaction>
    <physiologicalReaction direction="left-to-right" evidence="10">
        <dbReference type="Rhea" id="RHEA:15938"/>
    </physiologicalReaction>
    <physiologicalReaction direction="right-to-left" evidence="10">
        <dbReference type="Rhea" id="RHEA:15939"/>
    </physiologicalReaction>
</comment>
<evidence type="ECO:0000256" key="5">
    <source>
        <dbReference type="ARBA" id="ARBA00022723"/>
    </source>
</evidence>
<evidence type="ECO:0000256" key="6">
    <source>
        <dbReference type="ARBA" id="ARBA00022833"/>
    </source>
</evidence>
<reference evidence="14" key="3">
    <citation type="submission" date="2025-08" db="UniProtKB">
        <authorList>
            <consortium name="RefSeq"/>
        </authorList>
    </citation>
    <scope>IDENTIFICATION</scope>
    <source>
        <strain evidence="14">CBS 342.82</strain>
    </source>
</reference>
<dbReference type="InterPro" id="IPR013149">
    <property type="entry name" value="ADH-like_C"/>
</dbReference>
<evidence type="ECO:0000256" key="11">
    <source>
        <dbReference type="RuleBase" id="RU361277"/>
    </source>
</evidence>
<evidence type="ECO:0000256" key="8">
    <source>
        <dbReference type="ARBA" id="ARBA00023002"/>
    </source>
</evidence>
<dbReference type="SMART" id="SM00829">
    <property type="entry name" value="PKS_ER"/>
    <property type="match status" value="1"/>
</dbReference>
<gene>
    <name evidence="14" type="ORF">K489DRAFT_130849</name>
</gene>
<dbReference type="RefSeq" id="XP_033455240.1">
    <property type="nucleotide sequence ID" value="XM_033599041.1"/>
</dbReference>
<dbReference type="Gene3D" id="3.90.180.10">
    <property type="entry name" value="Medium-chain alcohol dehydrogenases, catalytic domain"/>
    <property type="match status" value="1"/>
</dbReference>
<name>A0A6J3LSD6_9PEZI</name>
<organism evidence="14">
    <name type="scientific">Dissoconium aciculare CBS 342.82</name>
    <dbReference type="NCBI Taxonomy" id="1314786"/>
    <lineage>
        <taxon>Eukaryota</taxon>
        <taxon>Fungi</taxon>
        <taxon>Dikarya</taxon>
        <taxon>Ascomycota</taxon>
        <taxon>Pezizomycotina</taxon>
        <taxon>Dothideomycetes</taxon>
        <taxon>Dothideomycetidae</taxon>
        <taxon>Mycosphaerellales</taxon>
        <taxon>Dissoconiaceae</taxon>
        <taxon>Dissoconium</taxon>
    </lineage>
</organism>
<dbReference type="OrthoDB" id="1879366at2759"/>
<evidence type="ECO:0000313" key="13">
    <source>
        <dbReference type="Proteomes" id="UP000504637"/>
    </source>
</evidence>
<dbReference type="GO" id="GO:0008106">
    <property type="term" value="F:alcohol dehydrogenase (NADP+) activity"/>
    <property type="evidence" value="ECO:0007669"/>
    <property type="project" value="UniProtKB-EC"/>
</dbReference>
<dbReference type="InterPro" id="IPR011032">
    <property type="entry name" value="GroES-like_sf"/>
</dbReference>
<keyword evidence="13" id="KW-1185">Reference proteome</keyword>
<keyword evidence="7" id="KW-0521">NADP</keyword>
<dbReference type="GO" id="GO:0006066">
    <property type="term" value="P:alcohol metabolic process"/>
    <property type="evidence" value="ECO:0007669"/>
    <property type="project" value="UniProtKB-ARBA"/>
</dbReference>
<dbReference type="CDD" id="cd05283">
    <property type="entry name" value="CAD1"/>
    <property type="match status" value="1"/>
</dbReference>
<dbReference type="InterPro" id="IPR002328">
    <property type="entry name" value="ADH_Zn_CS"/>
</dbReference>
<evidence type="ECO:0000256" key="2">
    <source>
        <dbReference type="ARBA" id="ARBA00008072"/>
    </source>
</evidence>
<comment type="cofactor">
    <cofactor evidence="1 11">
        <name>Zn(2+)</name>
        <dbReference type="ChEBI" id="CHEBI:29105"/>
    </cofactor>
</comment>
<comment type="subunit">
    <text evidence="3">Homodimer.</text>
</comment>
<evidence type="ECO:0000259" key="12">
    <source>
        <dbReference type="SMART" id="SM00829"/>
    </source>
</evidence>
<sequence>MAATQDYKFEGWMGLDKDAAKGNMKWQEFQPKPFEETDVDIEITHSGICGSDIHTISSGWGEAKYPVCVGHEIVGKAVRVGSKVERGIKVGDRVGVGAQNSSCLKPDCEECSAGIEQHCTGNVGTYNSVYPDGSKSYGGYATYHRAPSHFVFKIPDAIPSPEVKAAPMLCGGVTLYAPLSREGCGPGKKVGIIGVGGLGHFGILFAKALGADQVVGISRRNNKREDVMKLGADAYIATEDEPDWADKHARSLDLIISTVSSPKMPLMDYFKLLKTRGTFIQVGAPEDNLPATNAFAFIAKGVKFGGSMIGSPAEIEAMLALAAEKKVKPWINEYPMKEANQAILDFQEGKPRFRITLVN</sequence>
<evidence type="ECO:0000256" key="10">
    <source>
        <dbReference type="ARBA" id="ARBA00050997"/>
    </source>
</evidence>
<dbReference type="Pfam" id="PF00107">
    <property type="entry name" value="ADH_zinc_N"/>
    <property type="match status" value="1"/>
</dbReference>
<dbReference type="InterPro" id="IPR013154">
    <property type="entry name" value="ADH-like_N"/>
</dbReference>
<reference evidence="14" key="2">
    <citation type="submission" date="2020-04" db="EMBL/GenBank/DDBJ databases">
        <authorList>
            <consortium name="NCBI Genome Project"/>
        </authorList>
    </citation>
    <scope>NUCLEOTIDE SEQUENCE</scope>
    <source>
        <strain evidence="14">CBS 342.82</strain>
    </source>
</reference>
<dbReference type="Gene3D" id="3.40.50.720">
    <property type="entry name" value="NAD(P)-binding Rossmann-like Domain"/>
    <property type="match status" value="1"/>
</dbReference>
<dbReference type="EC" id="1.1.1.2" evidence="9"/>
<comment type="similarity">
    <text evidence="2 11">Belongs to the zinc-containing alcohol dehydrogenase family.</text>
</comment>
<dbReference type="PROSITE" id="PS00059">
    <property type="entry name" value="ADH_ZINC"/>
    <property type="match status" value="1"/>
</dbReference>
<dbReference type="Proteomes" id="UP000504637">
    <property type="component" value="Unplaced"/>
</dbReference>
<dbReference type="FunFam" id="3.40.50.720:FF:000158">
    <property type="entry name" value="Zinc-binding alcohol dehydrogenase"/>
    <property type="match status" value="1"/>
</dbReference>
<evidence type="ECO:0000256" key="1">
    <source>
        <dbReference type="ARBA" id="ARBA00001947"/>
    </source>
</evidence>
<keyword evidence="6 11" id="KW-0862">Zinc</keyword>
<dbReference type="SUPFAM" id="SSF50129">
    <property type="entry name" value="GroES-like"/>
    <property type="match status" value="1"/>
</dbReference>
<dbReference type="Pfam" id="PF08240">
    <property type="entry name" value="ADH_N"/>
    <property type="match status" value="1"/>
</dbReference>
<keyword evidence="5 11" id="KW-0479">Metal-binding</keyword>
<proteinExistence type="inferred from homology"/>
<dbReference type="GeneID" id="54356840"/>
<keyword evidence="4" id="KW-0597">Phosphoprotein</keyword>
<accession>A0A6J3LSD6</accession>
<dbReference type="GO" id="GO:0008270">
    <property type="term" value="F:zinc ion binding"/>
    <property type="evidence" value="ECO:0007669"/>
    <property type="project" value="InterPro"/>
</dbReference>
<evidence type="ECO:0000256" key="4">
    <source>
        <dbReference type="ARBA" id="ARBA00022553"/>
    </source>
</evidence>
<dbReference type="PANTHER" id="PTHR42683">
    <property type="entry name" value="ALDEHYDE REDUCTASE"/>
    <property type="match status" value="1"/>
</dbReference>
<evidence type="ECO:0000313" key="14">
    <source>
        <dbReference type="RefSeq" id="XP_033455240.1"/>
    </source>
</evidence>
<dbReference type="InterPro" id="IPR047109">
    <property type="entry name" value="CAD-like"/>
</dbReference>
<feature type="domain" description="Enoyl reductase (ER)" evidence="12">
    <location>
        <begin position="22"/>
        <end position="357"/>
    </location>
</feature>
<dbReference type="InterPro" id="IPR036291">
    <property type="entry name" value="NAD(P)-bd_dom_sf"/>
</dbReference>
<dbReference type="AlphaFoldDB" id="A0A6J3LSD6"/>